<evidence type="ECO:0000256" key="1">
    <source>
        <dbReference type="SAM" id="MobiDB-lite"/>
    </source>
</evidence>
<dbReference type="EMBL" id="JACIFF010000003">
    <property type="protein sequence ID" value="MBB4079043.1"/>
    <property type="molecule type" value="Genomic_DNA"/>
</dbReference>
<protein>
    <submittedName>
        <fullName evidence="2">Tetratricopeptide (TPR) repeat protein</fullName>
    </submittedName>
</protein>
<keyword evidence="3" id="KW-1185">Reference proteome</keyword>
<feature type="compositionally biased region" description="Pro residues" evidence="1">
    <location>
        <begin position="120"/>
        <end position="130"/>
    </location>
</feature>
<comment type="caution">
    <text evidence="2">The sequence shown here is derived from an EMBL/GenBank/DDBJ whole genome shotgun (WGS) entry which is preliminary data.</text>
</comment>
<dbReference type="Proteomes" id="UP000576209">
    <property type="component" value="Unassembled WGS sequence"/>
</dbReference>
<dbReference type="RefSeq" id="WP_183495285.1">
    <property type="nucleotide sequence ID" value="NZ_JACIFF010000003.1"/>
</dbReference>
<evidence type="ECO:0000313" key="3">
    <source>
        <dbReference type="Proteomes" id="UP000576209"/>
    </source>
</evidence>
<gene>
    <name evidence="2" type="ORF">GGR28_001660</name>
</gene>
<proteinExistence type="predicted"/>
<feature type="region of interest" description="Disordered" evidence="1">
    <location>
        <begin position="116"/>
        <end position="150"/>
    </location>
</feature>
<name>A0A840E521_9BACT</name>
<accession>A0A840E521</accession>
<dbReference type="AlphaFoldDB" id="A0A840E521"/>
<sequence length="273" mass="30879">MNNQSILRYLEQPALLSEVSMEELLQLASDYPYAPNVRLLVVMKARQDHDPGFERYLNRFAAATFDRPHLFDLLEAIKRSEEERGEVLELLELEELELAPLADPFEELPSRLNEIQAPDPVAPRPVPPRSTPSDPVFPSTTPKRPVQPANEGNWIETASAYHAVIQRMPTPPPVTSTPHPEDPARFAEVVRRRRDRDSLRSRLKQLRNLRESGGSTIGGDGETGAVVSETLAALLVKQGQYQNAIRMYRRLSLIYPEKKTIFAGLIKEVKENL</sequence>
<evidence type="ECO:0000313" key="2">
    <source>
        <dbReference type="EMBL" id="MBB4079043.1"/>
    </source>
</evidence>
<reference evidence="2 3" key="1">
    <citation type="submission" date="2020-08" db="EMBL/GenBank/DDBJ databases">
        <title>Genomic Encyclopedia of Type Strains, Phase IV (KMG-IV): sequencing the most valuable type-strain genomes for metagenomic binning, comparative biology and taxonomic classification.</title>
        <authorList>
            <person name="Goeker M."/>
        </authorList>
    </citation>
    <scope>NUCLEOTIDE SEQUENCE [LARGE SCALE GENOMIC DNA]</scope>
    <source>
        <strain evidence="2 3">DSM 105137</strain>
    </source>
</reference>
<organism evidence="2 3">
    <name type="scientific">Neolewinella aquimaris</name>
    <dbReference type="NCBI Taxonomy" id="1835722"/>
    <lineage>
        <taxon>Bacteria</taxon>
        <taxon>Pseudomonadati</taxon>
        <taxon>Bacteroidota</taxon>
        <taxon>Saprospiria</taxon>
        <taxon>Saprospirales</taxon>
        <taxon>Lewinellaceae</taxon>
        <taxon>Neolewinella</taxon>
    </lineage>
</organism>